<keyword evidence="1" id="KW-0472">Membrane</keyword>
<sequence length="200" mass="22039">MNTDKTNQDEALEQVQTIKRFFEEGQKHIYENGVLLMFWGILIPAATAAFYCLAAKSGYDSIAAIAFWPAVSVFGAAVSVITGMRKSKRAAAQSFAVKINSFMWIGFLLSILILFAVHMLGGDGMRPLFLSTIALLLGMAYWTYGSILQLGWFRLFSAVWWIAALVIAPLEWAQASIGLAGCTFVCSFIPGLVMFTNQKK</sequence>
<keyword evidence="1" id="KW-1133">Transmembrane helix</keyword>
<feature type="transmembrane region" description="Helical" evidence="1">
    <location>
        <begin position="102"/>
        <end position="121"/>
    </location>
</feature>
<comment type="caution">
    <text evidence="2">The sequence shown here is derived from an EMBL/GenBank/DDBJ whole genome shotgun (WGS) entry which is preliminary data.</text>
</comment>
<evidence type="ECO:0000256" key="1">
    <source>
        <dbReference type="SAM" id="Phobius"/>
    </source>
</evidence>
<evidence type="ECO:0000313" key="3">
    <source>
        <dbReference type="Proteomes" id="UP001198163"/>
    </source>
</evidence>
<dbReference type="AlphaFoldDB" id="A0AAE3JHN1"/>
<gene>
    <name evidence="2" type="ORF">K7J14_05155</name>
</gene>
<organism evidence="2 3">
    <name type="scientific">Teretinema zuelzerae</name>
    <dbReference type="NCBI Taxonomy" id="156"/>
    <lineage>
        <taxon>Bacteria</taxon>
        <taxon>Pseudomonadati</taxon>
        <taxon>Spirochaetota</taxon>
        <taxon>Spirochaetia</taxon>
        <taxon>Spirochaetales</taxon>
        <taxon>Treponemataceae</taxon>
        <taxon>Teretinema</taxon>
    </lineage>
</organism>
<proteinExistence type="predicted"/>
<keyword evidence="3" id="KW-1185">Reference proteome</keyword>
<feature type="transmembrane region" description="Helical" evidence="1">
    <location>
        <begin position="34"/>
        <end position="56"/>
    </location>
</feature>
<accession>A0AAE3JHN1</accession>
<dbReference type="EMBL" id="JAINWA010000001">
    <property type="protein sequence ID" value="MCD1654087.1"/>
    <property type="molecule type" value="Genomic_DNA"/>
</dbReference>
<dbReference type="Proteomes" id="UP001198163">
    <property type="component" value="Unassembled WGS sequence"/>
</dbReference>
<feature type="transmembrane region" description="Helical" evidence="1">
    <location>
        <begin position="127"/>
        <end position="144"/>
    </location>
</feature>
<protein>
    <submittedName>
        <fullName evidence="2">Uncharacterized protein</fullName>
    </submittedName>
</protein>
<evidence type="ECO:0000313" key="2">
    <source>
        <dbReference type="EMBL" id="MCD1654087.1"/>
    </source>
</evidence>
<feature type="transmembrane region" description="Helical" evidence="1">
    <location>
        <begin position="62"/>
        <end position="81"/>
    </location>
</feature>
<name>A0AAE3JHN1_9SPIR</name>
<feature type="transmembrane region" description="Helical" evidence="1">
    <location>
        <begin position="176"/>
        <end position="195"/>
    </location>
</feature>
<reference evidence="2" key="1">
    <citation type="submission" date="2021-08" db="EMBL/GenBank/DDBJ databases">
        <title>Comparative analyses of Brucepasteria parasyntrophica and Teretinema zuelzerae.</title>
        <authorList>
            <person name="Song Y."/>
            <person name="Brune A."/>
        </authorList>
    </citation>
    <scope>NUCLEOTIDE SEQUENCE</scope>
    <source>
        <strain evidence="2">DSM 1903</strain>
    </source>
</reference>
<keyword evidence="1" id="KW-0812">Transmembrane</keyword>
<dbReference type="RefSeq" id="WP_230753952.1">
    <property type="nucleotide sequence ID" value="NZ_JAINWA010000001.1"/>
</dbReference>
<feature type="transmembrane region" description="Helical" evidence="1">
    <location>
        <begin position="151"/>
        <end position="170"/>
    </location>
</feature>